<keyword evidence="1" id="KW-1133">Transmembrane helix</keyword>
<dbReference type="EMBL" id="NMUL01000053">
    <property type="protein sequence ID" value="OXM60850.1"/>
    <property type="molecule type" value="Genomic_DNA"/>
</dbReference>
<name>A0A229SPZ9_9PSEU</name>
<dbReference type="Proteomes" id="UP000215199">
    <property type="component" value="Unassembled WGS sequence"/>
</dbReference>
<feature type="transmembrane region" description="Helical" evidence="1">
    <location>
        <begin position="53"/>
        <end position="75"/>
    </location>
</feature>
<dbReference type="AlphaFoldDB" id="A0A229SPZ9"/>
<keyword evidence="1" id="KW-0812">Transmembrane</keyword>
<dbReference type="RefSeq" id="WP_093952862.1">
    <property type="nucleotide sequence ID" value="NZ_NMUL01000053.1"/>
</dbReference>
<evidence type="ECO:0000256" key="1">
    <source>
        <dbReference type="SAM" id="Phobius"/>
    </source>
</evidence>
<gene>
    <name evidence="2" type="ORF">CF165_40385</name>
</gene>
<evidence type="ECO:0000313" key="2">
    <source>
        <dbReference type="EMBL" id="OXM60850.1"/>
    </source>
</evidence>
<accession>A0A229SPZ9</accession>
<protein>
    <submittedName>
        <fullName evidence="2">Uncharacterized protein</fullName>
    </submittedName>
</protein>
<sequence length="84" mass="9728">MTTEGAGMDVEKIKRRRYFRTLVWWPFLLVLPVAFGVELLVRAGLHHRSLDPGHVIAAAVEAIAAWLFFAGLWRWMIRRDQPGR</sequence>
<proteinExistence type="predicted"/>
<organism evidence="2 3">
    <name type="scientific">Amycolatopsis vastitatis</name>
    <dbReference type="NCBI Taxonomy" id="1905142"/>
    <lineage>
        <taxon>Bacteria</taxon>
        <taxon>Bacillati</taxon>
        <taxon>Actinomycetota</taxon>
        <taxon>Actinomycetes</taxon>
        <taxon>Pseudonocardiales</taxon>
        <taxon>Pseudonocardiaceae</taxon>
        <taxon>Amycolatopsis</taxon>
    </lineage>
</organism>
<comment type="caution">
    <text evidence="2">The sequence shown here is derived from an EMBL/GenBank/DDBJ whole genome shotgun (WGS) entry which is preliminary data.</text>
</comment>
<keyword evidence="3" id="KW-1185">Reference proteome</keyword>
<evidence type="ECO:0000313" key="3">
    <source>
        <dbReference type="Proteomes" id="UP000215199"/>
    </source>
</evidence>
<reference evidence="3" key="1">
    <citation type="submission" date="2017-07" db="EMBL/GenBank/DDBJ databases">
        <title>Comparative genome mining reveals phylogenetic distribution patterns of secondary metabolites in Amycolatopsis.</title>
        <authorList>
            <person name="Adamek M."/>
            <person name="Alanjary M."/>
            <person name="Sales-Ortells H."/>
            <person name="Goodfellow M."/>
            <person name="Bull A.T."/>
            <person name="Kalinowski J."/>
            <person name="Ziemert N."/>
        </authorList>
    </citation>
    <scope>NUCLEOTIDE SEQUENCE [LARGE SCALE GENOMIC DNA]</scope>
    <source>
        <strain evidence="3">H5</strain>
    </source>
</reference>
<keyword evidence="1" id="KW-0472">Membrane</keyword>
<feature type="transmembrane region" description="Helical" evidence="1">
    <location>
        <begin position="22"/>
        <end position="41"/>
    </location>
</feature>